<comment type="similarity">
    <text evidence="1 7">Belongs to the peptidase S8 family.</text>
</comment>
<evidence type="ECO:0000259" key="8">
    <source>
        <dbReference type="Pfam" id="PF00082"/>
    </source>
</evidence>
<dbReference type="Gene3D" id="2.60.120.380">
    <property type="match status" value="1"/>
</dbReference>
<dbReference type="PANTHER" id="PTHR43399">
    <property type="entry name" value="SUBTILISIN-RELATED"/>
    <property type="match status" value="1"/>
</dbReference>
<evidence type="ECO:0000256" key="1">
    <source>
        <dbReference type="ARBA" id="ARBA00011073"/>
    </source>
</evidence>
<evidence type="ECO:0000256" key="4">
    <source>
        <dbReference type="ARBA" id="ARBA00022825"/>
    </source>
</evidence>
<dbReference type="PRINTS" id="PR00723">
    <property type="entry name" value="SUBTILISIN"/>
</dbReference>
<evidence type="ECO:0000256" key="2">
    <source>
        <dbReference type="ARBA" id="ARBA00022670"/>
    </source>
</evidence>
<evidence type="ECO:0000256" key="3">
    <source>
        <dbReference type="ARBA" id="ARBA00022801"/>
    </source>
</evidence>
<keyword evidence="3" id="KW-0378">Hydrolase</keyword>
<dbReference type="InterPro" id="IPR000209">
    <property type="entry name" value="Peptidase_S8/S53_dom"/>
</dbReference>
<sequence length="468" mass="51704">MASNLVSWFQKFITEKHRKVIQYISTQDRFEDMEGHGTHMAGCIAGSTLSSGKREKLGIAPNAKIAVYKIFEFKDGRSELVTNTKEMFEHYVSLGRKADAYIHNASWTSTLPKNHYTKWAAIVDSILFNNHMQLIIIAAGNHGKKIDGEQEKSLGMLGVSKNAITVGALEWGKSGYNCVAQFSSRGPTADGRIKPDIVGPGTNITSAFSQSANPELKNYLKTITSTNGDRNEWTFTGMGTSQATAILSGTAALVREYFMDGYCKLSKYGGLGSCTGQADQRNTYKPSGALIKATLLNGAQPVKNSRDQDGIKIRTKVYDSHQGFGAVNLSRSLPINTQSNWQFRFVDQQTITDGDNHKFYFIIQEGCDLKEFSITLTWMDEARIFSSTHDLFNDIDLSVKLDRFGSSKSEWLYPNGLGVKDNKNNVERIRTSDISAKDRLTPIIKGANLMSQSGSMKYSLVATGCFTG</sequence>
<comment type="catalytic activity">
    <reaction evidence="5">
        <text>Hydrolysis of proteins with broad specificity for peptide bonds, and a preference for a large uncharged residue in P1. Hydrolyzes peptide amides.</text>
        <dbReference type="EC" id="3.4.21.62"/>
    </reaction>
</comment>
<proteinExistence type="inferred from homology"/>
<keyword evidence="2" id="KW-0645">Protease</keyword>
<dbReference type="EC" id="3.4.21.62" evidence="6"/>
<evidence type="ECO:0000256" key="6">
    <source>
        <dbReference type="ARBA" id="ARBA00023619"/>
    </source>
</evidence>
<gene>
    <name evidence="9" type="ORF">CHYS00102_LOCUS25651</name>
</gene>
<protein>
    <recommendedName>
        <fullName evidence="6">subtilisin</fullName>
        <ecNumber evidence="6">3.4.21.62</ecNumber>
    </recommendedName>
</protein>
<dbReference type="SUPFAM" id="SSF52743">
    <property type="entry name" value="Subtilisin-like"/>
    <property type="match status" value="1"/>
</dbReference>
<dbReference type="EMBL" id="HBFR01035235">
    <property type="protein sequence ID" value="CAD8898437.1"/>
    <property type="molecule type" value="Transcribed_RNA"/>
</dbReference>
<dbReference type="AlphaFoldDB" id="A0A7S1G0N9"/>
<comment type="caution">
    <text evidence="7">Lacks conserved residue(s) required for the propagation of feature annotation.</text>
</comment>
<keyword evidence="4" id="KW-0720">Serine protease</keyword>
<dbReference type="InterPro" id="IPR034058">
    <property type="entry name" value="TagA/B/C/D_pept_dom"/>
</dbReference>
<accession>A0A7S1G0N9</accession>
<name>A0A7S1G0N9_9STRA</name>
<dbReference type="Gene3D" id="3.40.50.200">
    <property type="entry name" value="Peptidase S8/S53 domain"/>
    <property type="match status" value="1"/>
</dbReference>
<dbReference type="GO" id="GO:0004252">
    <property type="term" value="F:serine-type endopeptidase activity"/>
    <property type="evidence" value="ECO:0007669"/>
    <property type="project" value="UniProtKB-EC"/>
</dbReference>
<organism evidence="9">
    <name type="scientific">Corethron hystrix</name>
    <dbReference type="NCBI Taxonomy" id="216773"/>
    <lineage>
        <taxon>Eukaryota</taxon>
        <taxon>Sar</taxon>
        <taxon>Stramenopiles</taxon>
        <taxon>Ochrophyta</taxon>
        <taxon>Bacillariophyta</taxon>
        <taxon>Coscinodiscophyceae</taxon>
        <taxon>Corethrophycidae</taxon>
        <taxon>Corethrales</taxon>
        <taxon>Corethraceae</taxon>
        <taxon>Corethron</taxon>
    </lineage>
</organism>
<dbReference type="InterPro" id="IPR015500">
    <property type="entry name" value="Peptidase_S8_subtilisin-rel"/>
</dbReference>
<dbReference type="CDD" id="cd04842">
    <property type="entry name" value="Peptidases_S8_Kp43_protease"/>
    <property type="match status" value="1"/>
</dbReference>
<dbReference type="PROSITE" id="PS51892">
    <property type="entry name" value="SUBTILASE"/>
    <property type="match status" value="1"/>
</dbReference>
<dbReference type="Pfam" id="PF00082">
    <property type="entry name" value="Peptidase_S8"/>
    <property type="match status" value="1"/>
</dbReference>
<reference evidence="9" key="1">
    <citation type="submission" date="2021-01" db="EMBL/GenBank/DDBJ databases">
        <authorList>
            <person name="Corre E."/>
            <person name="Pelletier E."/>
            <person name="Niang G."/>
            <person name="Scheremetjew M."/>
            <person name="Finn R."/>
            <person name="Kale V."/>
            <person name="Holt S."/>
            <person name="Cochrane G."/>
            <person name="Meng A."/>
            <person name="Brown T."/>
            <person name="Cohen L."/>
        </authorList>
    </citation>
    <scope>NUCLEOTIDE SEQUENCE</scope>
    <source>
        <strain evidence="9">308</strain>
    </source>
</reference>
<dbReference type="InterPro" id="IPR036852">
    <property type="entry name" value="Peptidase_S8/S53_dom_sf"/>
</dbReference>
<evidence type="ECO:0000256" key="7">
    <source>
        <dbReference type="PROSITE-ProRule" id="PRU01240"/>
    </source>
</evidence>
<evidence type="ECO:0000256" key="5">
    <source>
        <dbReference type="ARBA" id="ARBA00023529"/>
    </source>
</evidence>
<evidence type="ECO:0000313" key="9">
    <source>
        <dbReference type="EMBL" id="CAD8898437.1"/>
    </source>
</evidence>
<dbReference type="InterPro" id="IPR051048">
    <property type="entry name" value="Peptidase_S8/S53_subtilisin"/>
</dbReference>
<dbReference type="GO" id="GO:0006508">
    <property type="term" value="P:proteolysis"/>
    <property type="evidence" value="ECO:0007669"/>
    <property type="project" value="UniProtKB-KW"/>
</dbReference>
<feature type="domain" description="Peptidase S8/S53" evidence="8">
    <location>
        <begin position="18"/>
        <end position="299"/>
    </location>
</feature>
<dbReference type="PANTHER" id="PTHR43399:SF4">
    <property type="entry name" value="CELL WALL-ASSOCIATED PROTEASE"/>
    <property type="match status" value="1"/>
</dbReference>